<accession>A0ACB5UC33</accession>
<reference evidence="1" key="1">
    <citation type="submission" date="2023-04" db="EMBL/GenBank/DDBJ databases">
        <title>Ambrosiozyma monospora NBRC 10751.</title>
        <authorList>
            <person name="Ichikawa N."/>
            <person name="Sato H."/>
            <person name="Tonouchi N."/>
        </authorList>
    </citation>
    <scope>NUCLEOTIDE SEQUENCE</scope>
    <source>
        <strain evidence="1">NBRC 10751</strain>
    </source>
</reference>
<sequence length="122" mass="13742">MAFKSVANVWNSTGRALCRVSVLLLRLALSNVSDFKTYAVATTDFANSITTFLACSKDILVPDQLALISNFELLGEDLQTLHDDVQLVRFIGNWCDALGLRDVLREQIHFWFHGNDRFYGVS</sequence>
<keyword evidence="2" id="KW-1185">Reference proteome</keyword>
<gene>
    <name evidence="1" type="ORF">Amon02_001280000</name>
</gene>
<proteinExistence type="predicted"/>
<dbReference type="EMBL" id="BSXS01015549">
    <property type="protein sequence ID" value="GMF06858.1"/>
    <property type="molecule type" value="Genomic_DNA"/>
</dbReference>
<protein>
    <submittedName>
        <fullName evidence="1">Unnamed protein product</fullName>
    </submittedName>
</protein>
<evidence type="ECO:0000313" key="1">
    <source>
        <dbReference type="EMBL" id="GMF06858.1"/>
    </source>
</evidence>
<evidence type="ECO:0000313" key="2">
    <source>
        <dbReference type="Proteomes" id="UP001165064"/>
    </source>
</evidence>
<name>A0ACB5UC33_AMBMO</name>
<dbReference type="Proteomes" id="UP001165064">
    <property type="component" value="Unassembled WGS sequence"/>
</dbReference>
<organism evidence="1 2">
    <name type="scientific">Ambrosiozyma monospora</name>
    <name type="common">Yeast</name>
    <name type="synonym">Endomycopsis monosporus</name>
    <dbReference type="NCBI Taxonomy" id="43982"/>
    <lineage>
        <taxon>Eukaryota</taxon>
        <taxon>Fungi</taxon>
        <taxon>Dikarya</taxon>
        <taxon>Ascomycota</taxon>
        <taxon>Saccharomycotina</taxon>
        <taxon>Pichiomycetes</taxon>
        <taxon>Pichiales</taxon>
        <taxon>Pichiaceae</taxon>
        <taxon>Ambrosiozyma</taxon>
    </lineage>
</organism>
<comment type="caution">
    <text evidence="1">The sequence shown here is derived from an EMBL/GenBank/DDBJ whole genome shotgun (WGS) entry which is preliminary data.</text>
</comment>